<keyword evidence="3" id="KW-1185">Reference proteome</keyword>
<evidence type="ECO:0000256" key="1">
    <source>
        <dbReference type="SAM" id="Phobius"/>
    </source>
</evidence>
<keyword evidence="1" id="KW-0812">Transmembrane</keyword>
<dbReference type="Pfam" id="PF05834">
    <property type="entry name" value="Lycopene_cycl"/>
    <property type="match status" value="1"/>
</dbReference>
<reference evidence="2 3" key="1">
    <citation type="submission" date="2019-03" db="EMBL/GenBank/DDBJ databases">
        <title>Sequencing the genomes of 1000 actinobacteria strains.</title>
        <authorList>
            <person name="Klenk H.-P."/>
        </authorList>
    </citation>
    <scope>NUCLEOTIDE SEQUENCE [LARGE SCALE GENOMIC DNA]</scope>
    <source>
        <strain evidence="2 3">DSM 44969</strain>
    </source>
</reference>
<keyword evidence="1" id="KW-0472">Membrane</keyword>
<evidence type="ECO:0000313" key="2">
    <source>
        <dbReference type="EMBL" id="TCK22745.1"/>
    </source>
</evidence>
<keyword evidence="1" id="KW-1133">Transmembrane helix</keyword>
<dbReference type="RefSeq" id="WP_243653886.1">
    <property type="nucleotide sequence ID" value="NZ_SMFZ01000002.1"/>
</dbReference>
<protein>
    <submittedName>
        <fullName evidence="2">Lycopene beta-cyclase</fullName>
    </submittedName>
</protein>
<dbReference type="AlphaFoldDB" id="A0A4R1HPY0"/>
<proteinExistence type="predicted"/>
<evidence type="ECO:0000313" key="3">
    <source>
        <dbReference type="Proteomes" id="UP000295560"/>
    </source>
</evidence>
<dbReference type="PROSITE" id="PS51257">
    <property type="entry name" value="PROKAR_LIPOPROTEIN"/>
    <property type="match status" value="1"/>
</dbReference>
<dbReference type="SUPFAM" id="SSF51905">
    <property type="entry name" value="FAD/NAD(P)-binding domain"/>
    <property type="match status" value="1"/>
</dbReference>
<name>A0A4R1HPY0_PSEEN</name>
<dbReference type="Proteomes" id="UP000295560">
    <property type="component" value="Unassembled WGS sequence"/>
</dbReference>
<feature type="transmembrane region" description="Helical" evidence="1">
    <location>
        <begin position="12"/>
        <end position="33"/>
    </location>
</feature>
<gene>
    <name evidence="2" type="ORF">EV378_6753</name>
</gene>
<dbReference type="EMBL" id="SMFZ01000002">
    <property type="protein sequence ID" value="TCK22745.1"/>
    <property type="molecule type" value="Genomic_DNA"/>
</dbReference>
<accession>A0A4R1HPY0</accession>
<sequence length="388" mass="42033">MSRSGTTDRGRPVRIVVAGSGLAGSCVVVQLAARVRRPISVLVVDDGSRPVDDAAWAFWARGPHTLDPAVSARFDRLRVCAGGRDRVLDLDGYRYRRMRGADLRGLVESATAGDDRFAFRTGHVERIEDRPDGVAVHVDGEAVPADWVLDSVLGPPDPPPLDARLAFHGLYVRTADPVFDPSTPTLLDFRTPQVDGASFVYVLPDGPRRALVEHTTFLAPEATAPDPDRSAAAVAAYLHDVLGCREHVVERVERATLPLRSRPTRRRRGRVLTVGERGGLVKAATGYACDRIQRDAAAIAASVARHGHPLDVPGPDRRHRLLDGALLGSLRDDPGLWERTVDALLDGTRTATALAFLDEDTTPIEEVSLFAGLPAGRLVRALARRQGR</sequence>
<comment type="caution">
    <text evidence="2">The sequence shown here is derived from an EMBL/GenBank/DDBJ whole genome shotgun (WGS) entry which is preliminary data.</text>
</comment>
<dbReference type="InterPro" id="IPR036188">
    <property type="entry name" value="FAD/NAD-bd_sf"/>
</dbReference>
<organism evidence="2 3">
    <name type="scientific">Pseudonocardia endophytica</name>
    <dbReference type="NCBI Taxonomy" id="401976"/>
    <lineage>
        <taxon>Bacteria</taxon>
        <taxon>Bacillati</taxon>
        <taxon>Actinomycetota</taxon>
        <taxon>Actinomycetes</taxon>
        <taxon>Pseudonocardiales</taxon>
        <taxon>Pseudonocardiaceae</taxon>
        <taxon>Pseudonocardia</taxon>
    </lineage>
</organism>